<feature type="region of interest" description="Disordered" evidence="2">
    <location>
        <begin position="60"/>
        <end position="84"/>
    </location>
</feature>
<feature type="compositionally biased region" description="Polar residues" evidence="2">
    <location>
        <begin position="60"/>
        <end position="72"/>
    </location>
</feature>
<dbReference type="InterPro" id="IPR009724">
    <property type="entry name" value="TMEM70"/>
</dbReference>
<dbReference type="GO" id="GO:0033615">
    <property type="term" value="P:mitochondrial proton-transporting ATP synthase complex assembly"/>
    <property type="evidence" value="ECO:0007669"/>
    <property type="project" value="TreeGrafter"/>
</dbReference>
<dbReference type="InterPro" id="IPR045325">
    <property type="entry name" value="TMEM70/TMEM186/TMEM223"/>
</dbReference>
<dbReference type="Pfam" id="PF06979">
    <property type="entry name" value="TMEM70"/>
    <property type="match status" value="1"/>
</dbReference>
<name>A0A0P4W5T6_SCYOL</name>
<feature type="transmembrane region" description="Helical" evidence="3">
    <location>
        <begin position="107"/>
        <end position="125"/>
    </location>
</feature>
<accession>A0A0P4W5T6</accession>
<evidence type="ECO:0008006" key="5">
    <source>
        <dbReference type="Google" id="ProtNLM"/>
    </source>
</evidence>
<sequence length="247" mass="27859">MATVYGVLRTLQRQQREASALLLRLTPKTYSPVNAASFSQLCQKSSSTSGRSQCLLLSRNLSRGSPSHNSPLNKEEDKQEGNADIGPGTWKEIYHGILSTQIKMVKFFSLSTSILGLSVQPMLYQKLGADAGILVAVASFVGFFTFVTPLLIHWIAKKYVTCLEYDPEKDVYSATTLSFFLLEKKIKFTVDDVKVPEVPGMFTTFLVKNRPLFVDPRMFKEVEHYGRLMGYDQPINFHLKEQDEKSD</sequence>
<organism evidence="4">
    <name type="scientific">Scylla olivacea</name>
    <name type="common">Orange mud crab</name>
    <name type="synonym">Cancer olivacea</name>
    <dbReference type="NCBI Taxonomy" id="85551"/>
    <lineage>
        <taxon>Eukaryota</taxon>
        <taxon>Metazoa</taxon>
        <taxon>Ecdysozoa</taxon>
        <taxon>Arthropoda</taxon>
        <taxon>Crustacea</taxon>
        <taxon>Multicrustacea</taxon>
        <taxon>Malacostraca</taxon>
        <taxon>Eumalacostraca</taxon>
        <taxon>Eucarida</taxon>
        <taxon>Decapoda</taxon>
        <taxon>Pleocyemata</taxon>
        <taxon>Brachyura</taxon>
        <taxon>Eubrachyura</taxon>
        <taxon>Portunoidea</taxon>
        <taxon>Portunidae</taxon>
        <taxon>Portuninae</taxon>
        <taxon>Scylla</taxon>
    </lineage>
</organism>
<proteinExistence type="inferred from homology"/>
<feature type="transmembrane region" description="Helical" evidence="3">
    <location>
        <begin position="131"/>
        <end position="152"/>
    </location>
</feature>
<dbReference type="GO" id="GO:0031966">
    <property type="term" value="C:mitochondrial membrane"/>
    <property type="evidence" value="ECO:0007669"/>
    <property type="project" value="TreeGrafter"/>
</dbReference>
<protein>
    <recommendedName>
        <fullName evidence="5">Transmembrane protein 70 homolog, mitochondrial</fullName>
    </recommendedName>
</protein>
<dbReference type="PANTHER" id="PTHR13281:SF0">
    <property type="entry name" value="TRANSMEMBRANE PROTEIN 70, MITOCHONDRIAL"/>
    <property type="match status" value="1"/>
</dbReference>
<dbReference type="AlphaFoldDB" id="A0A0P4W5T6"/>
<keyword evidence="3" id="KW-1133">Transmembrane helix</keyword>
<evidence type="ECO:0000256" key="3">
    <source>
        <dbReference type="SAM" id="Phobius"/>
    </source>
</evidence>
<reference evidence="4" key="1">
    <citation type="submission" date="2015-09" db="EMBL/GenBank/DDBJ databases">
        <title>Scylla olivacea transcriptome.</title>
        <authorList>
            <person name="Ikhwanuddin M."/>
        </authorList>
    </citation>
    <scope>NUCLEOTIDE SEQUENCE</scope>
</reference>
<keyword evidence="3" id="KW-0812">Transmembrane</keyword>
<dbReference type="PANTHER" id="PTHR13281">
    <property type="entry name" value="TRANSMEMBRANE PROTEIN 70, MITOCHONDRIAL"/>
    <property type="match status" value="1"/>
</dbReference>
<dbReference type="EMBL" id="GDRN01081214">
    <property type="protein sequence ID" value="JAI62053.1"/>
    <property type="molecule type" value="Transcribed_RNA"/>
</dbReference>
<evidence type="ECO:0000313" key="4">
    <source>
        <dbReference type="EMBL" id="JAI62053.1"/>
    </source>
</evidence>
<comment type="similarity">
    <text evidence="1">Belongs to the TMEM70 family.</text>
</comment>
<evidence type="ECO:0000256" key="1">
    <source>
        <dbReference type="ARBA" id="ARBA00005280"/>
    </source>
</evidence>
<keyword evidence="3" id="KW-0472">Membrane</keyword>
<evidence type="ECO:0000256" key="2">
    <source>
        <dbReference type="SAM" id="MobiDB-lite"/>
    </source>
</evidence>